<evidence type="ECO:0000313" key="6">
    <source>
        <dbReference type="Proteomes" id="UP001214043"/>
    </source>
</evidence>
<name>A0AAE9ZHU3_9PROT</name>
<dbReference type="InterPro" id="IPR050602">
    <property type="entry name" value="Malonyl-ACP_OMT"/>
</dbReference>
<feature type="compositionally biased region" description="Basic and acidic residues" evidence="3">
    <location>
        <begin position="273"/>
        <end position="282"/>
    </location>
</feature>
<evidence type="ECO:0000256" key="3">
    <source>
        <dbReference type="SAM" id="MobiDB-lite"/>
    </source>
</evidence>
<keyword evidence="2" id="KW-0808">Transferase</keyword>
<evidence type="ECO:0000256" key="1">
    <source>
        <dbReference type="ARBA" id="ARBA00022603"/>
    </source>
</evidence>
<feature type="region of interest" description="Disordered" evidence="3">
    <location>
        <begin position="261"/>
        <end position="282"/>
    </location>
</feature>
<keyword evidence="6" id="KW-1185">Reference proteome</keyword>
<organism evidence="5 6">
    <name type="scientific">Hyphococcus flavus</name>
    <dbReference type="NCBI Taxonomy" id="1866326"/>
    <lineage>
        <taxon>Bacteria</taxon>
        <taxon>Pseudomonadati</taxon>
        <taxon>Pseudomonadota</taxon>
        <taxon>Alphaproteobacteria</taxon>
        <taxon>Parvularculales</taxon>
        <taxon>Parvularculaceae</taxon>
        <taxon>Hyphococcus</taxon>
    </lineage>
</organism>
<dbReference type="Proteomes" id="UP001214043">
    <property type="component" value="Chromosome"/>
</dbReference>
<dbReference type="InterPro" id="IPR029063">
    <property type="entry name" value="SAM-dependent_MTases_sf"/>
</dbReference>
<evidence type="ECO:0000256" key="2">
    <source>
        <dbReference type="ARBA" id="ARBA00022679"/>
    </source>
</evidence>
<accession>A0AAE9ZHU3</accession>
<dbReference type="Pfam" id="PF08241">
    <property type="entry name" value="Methyltransf_11"/>
    <property type="match status" value="1"/>
</dbReference>
<dbReference type="RefSeq" id="WP_274492297.1">
    <property type="nucleotide sequence ID" value="NZ_CP118166.1"/>
</dbReference>
<dbReference type="SUPFAM" id="SSF53335">
    <property type="entry name" value="S-adenosyl-L-methionine-dependent methyltransferases"/>
    <property type="match status" value="1"/>
</dbReference>
<dbReference type="PANTHER" id="PTHR13090">
    <property type="entry name" value="ARGININE-HYDROXYLASE NDUFAF5, MITOCHONDRIAL"/>
    <property type="match status" value="1"/>
</dbReference>
<dbReference type="KEGG" id="hfl:PUV54_11055"/>
<protein>
    <submittedName>
        <fullName evidence="5">Methyltransferase domain-containing protein</fullName>
    </submittedName>
</protein>
<gene>
    <name evidence="5" type="ORF">PUV54_11055</name>
</gene>
<evidence type="ECO:0000259" key="4">
    <source>
        <dbReference type="Pfam" id="PF08241"/>
    </source>
</evidence>
<keyword evidence="1 5" id="KW-0489">Methyltransferase</keyword>
<evidence type="ECO:0000313" key="5">
    <source>
        <dbReference type="EMBL" id="WDI30495.1"/>
    </source>
</evidence>
<dbReference type="GO" id="GO:0032259">
    <property type="term" value="P:methylation"/>
    <property type="evidence" value="ECO:0007669"/>
    <property type="project" value="UniProtKB-KW"/>
</dbReference>
<reference evidence="5" key="1">
    <citation type="submission" date="2023-02" db="EMBL/GenBank/DDBJ databases">
        <title>Genome sequence of Hyphococcus flavus.</title>
        <authorList>
            <person name="Rong J.-C."/>
            <person name="Zhao Q."/>
            <person name="Yi M."/>
            <person name="Wu J.-Y."/>
        </authorList>
    </citation>
    <scope>NUCLEOTIDE SEQUENCE</scope>
    <source>
        <strain evidence="5">MCCC 1K03223</strain>
    </source>
</reference>
<dbReference type="AlphaFoldDB" id="A0AAE9ZHU3"/>
<dbReference type="PANTHER" id="PTHR13090:SF1">
    <property type="entry name" value="ARGININE-HYDROXYLASE NDUFAF5, MITOCHONDRIAL"/>
    <property type="match status" value="1"/>
</dbReference>
<dbReference type="EMBL" id="CP118166">
    <property type="protein sequence ID" value="WDI30495.1"/>
    <property type="molecule type" value="Genomic_DNA"/>
</dbReference>
<proteinExistence type="predicted"/>
<sequence length="282" mass="30619">MTAPPAIFNRRVYAQRRDRAAKNFAAHAFLHERAFDDIIDRLETVKRDFPNALFMGAGDLPQKMSPACGVGKIFNTDIAGNRVALCDLSFVADDEALPVAPRTMNLIVSLLTLHMVNDVVGALTQARMALKPDGLFVAATFGEETLSTLRQALYKAEAEVTGGVSARIAPFATIQDYGQALGRAGFALPVVDIDKVRVNYSDPFKLLQDIRGMGETSVLRQGARPLRRDVLMKAMDLFLENGGSEKFDIVYLTGWAPHASQQKPLKPGAGKSSLEDAVKGLG</sequence>
<feature type="domain" description="Methyltransferase type 11" evidence="4">
    <location>
        <begin position="71"/>
        <end position="137"/>
    </location>
</feature>
<dbReference type="InterPro" id="IPR013216">
    <property type="entry name" value="Methyltransf_11"/>
</dbReference>
<dbReference type="GO" id="GO:0008757">
    <property type="term" value="F:S-adenosylmethionine-dependent methyltransferase activity"/>
    <property type="evidence" value="ECO:0007669"/>
    <property type="project" value="InterPro"/>
</dbReference>
<dbReference type="Gene3D" id="3.40.50.150">
    <property type="entry name" value="Vaccinia Virus protein VP39"/>
    <property type="match status" value="1"/>
</dbReference>